<dbReference type="AlphaFoldDB" id="A0A9P8W4A2"/>
<evidence type="ECO:0000256" key="14">
    <source>
        <dbReference type="ARBA" id="ARBA00048679"/>
    </source>
</evidence>
<evidence type="ECO:0000256" key="8">
    <source>
        <dbReference type="ARBA" id="ARBA00022741"/>
    </source>
</evidence>
<evidence type="ECO:0000256" key="4">
    <source>
        <dbReference type="ARBA" id="ARBA00013948"/>
    </source>
</evidence>
<dbReference type="GO" id="GO:0005634">
    <property type="term" value="C:nucleus"/>
    <property type="evidence" value="ECO:0007669"/>
    <property type="project" value="TreeGrafter"/>
</dbReference>
<comment type="caution">
    <text evidence="17">The sequence shown here is derived from an EMBL/GenBank/DDBJ whole genome shotgun (WGS) entry which is preliminary data.</text>
</comment>
<dbReference type="FunFam" id="3.30.200.20:FF:000088">
    <property type="entry name" value="Casein kinase II subunit alpha"/>
    <property type="match status" value="1"/>
</dbReference>
<dbReference type="OrthoDB" id="10254671at2759"/>
<keyword evidence="6" id="KW-0723">Serine/threonine-protein kinase</keyword>
<evidence type="ECO:0000259" key="16">
    <source>
        <dbReference type="PROSITE" id="PS50011"/>
    </source>
</evidence>
<evidence type="ECO:0000256" key="15">
    <source>
        <dbReference type="PROSITE-ProRule" id="PRU10141"/>
    </source>
</evidence>
<dbReference type="Gene3D" id="1.10.510.10">
    <property type="entry name" value="Transferase(Phosphotransferase) domain 1"/>
    <property type="match status" value="1"/>
</dbReference>
<dbReference type="GO" id="GO:0006359">
    <property type="term" value="P:regulation of transcription by RNA polymerase III"/>
    <property type="evidence" value="ECO:0007669"/>
    <property type="project" value="TreeGrafter"/>
</dbReference>
<keyword evidence="8 15" id="KW-0547">Nucleotide-binding</keyword>
<evidence type="ECO:0000256" key="3">
    <source>
        <dbReference type="ARBA" id="ARBA00012513"/>
    </source>
</evidence>
<evidence type="ECO:0000256" key="2">
    <source>
        <dbReference type="ARBA" id="ARBA00011534"/>
    </source>
</evidence>
<feature type="domain" description="Protein kinase" evidence="16">
    <location>
        <begin position="17"/>
        <end position="301"/>
    </location>
</feature>
<keyword evidence="18" id="KW-1185">Reference proteome</keyword>
<keyword evidence="7" id="KW-0808">Transferase</keyword>
<dbReference type="EC" id="2.7.11.1" evidence="3"/>
<evidence type="ECO:0000313" key="17">
    <source>
        <dbReference type="EMBL" id="KAH6888715.1"/>
    </source>
</evidence>
<dbReference type="GO" id="GO:0004674">
    <property type="term" value="F:protein serine/threonine kinase activity"/>
    <property type="evidence" value="ECO:0007669"/>
    <property type="project" value="UniProtKB-KW"/>
</dbReference>
<evidence type="ECO:0000313" key="18">
    <source>
        <dbReference type="Proteomes" id="UP000777438"/>
    </source>
</evidence>
<dbReference type="InterPro" id="IPR017441">
    <property type="entry name" value="Protein_kinase_ATP_BS"/>
</dbReference>
<keyword evidence="9 17" id="KW-0418">Kinase</keyword>
<dbReference type="Gene3D" id="3.30.200.20">
    <property type="entry name" value="Phosphorylase Kinase, domain 1"/>
    <property type="match status" value="1"/>
</dbReference>
<evidence type="ECO:0000256" key="13">
    <source>
        <dbReference type="ARBA" id="ARBA00047899"/>
    </source>
</evidence>
<dbReference type="PANTHER" id="PTHR24054">
    <property type="entry name" value="CASEIN KINASE II SUBUNIT ALPHA"/>
    <property type="match status" value="1"/>
</dbReference>
<dbReference type="PROSITE" id="PS00109">
    <property type="entry name" value="PROTEIN_KINASE_TYR"/>
    <property type="match status" value="1"/>
</dbReference>
<organism evidence="17 18">
    <name type="scientific">Thelonectria olida</name>
    <dbReference type="NCBI Taxonomy" id="1576542"/>
    <lineage>
        <taxon>Eukaryota</taxon>
        <taxon>Fungi</taxon>
        <taxon>Dikarya</taxon>
        <taxon>Ascomycota</taxon>
        <taxon>Pezizomycotina</taxon>
        <taxon>Sordariomycetes</taxon>
        <taxon>Hypocreomycetidae</taxon>
        <taxon>Hypocreales</taxon>
        <taxon>Nectriaceae</taxon>
        <taxon>Thelonectria</taxon>
    </lineage>
</organism>
<dbReference type="PROSITE" id="PS00107">
    <property type="entry name" value="PROTEIN_KINASE_ATP"/>
    <property type="match status" value="1"/>
</dbReference>
<reference evidence="17 18" key="1">
    <citation type="journal article" date="2021" name="Nat. Commun.">
        <title>Genetic determinants of endophytism in the Arabidopsis root mycobiome.</title>
        <authorList>
            <person name="Mesny F."/>
            <person name="Miyauchi S."/>
            <person name="Thiergart T."/>
            <person name="Pickel B."/>
            <person name="Atanasova L."/>
            <person name="Karlsson M."/>
            <person name="Huettel B."/>
            <person name="Barry K.W."/>
            <person name="Haridas S."/>
            <person name="Chen C."/>
            <person name="Bauer D."/>
            <person name="Andreopoulos W."/>
            <person name="Pangilinan J."/>
            <person name="LaButti K."/>
            <person name="Riley R."/>
            <person name="Lipzen A."/>
            <person name="Clum A."/>
            <person name="Drula E."/>
            <person name="Henrissat B."/>
            <person name="Kohler A."/>
            <person name="Grigoriev I.V."/>
            <person name="Martin F.M."/>
            <person name="Hacquard S."/>
        </authorList>
    </citation>
    <scope>NUCLEOTIDE SEQUENCE [LARGE SCALE GENOMIC DNA]</scope>
    <source>
        <strain evidence="17 18">MPI-CAGE-CH-0241</strain>
    </source>
</reference>
<dbReference type="InterPro" id="IPR011009">
    <property type="entry name" value="Kinase-like_dom_sf"/>
</dbReference>
<name>A0A9P8W4A2_9HYPO</name>
<dbReference type="GO" id="GO:0005956">
    <property type="term" value="C:protein kinase CK2 complex"/>
    <property type="evidence" value="ECO:0007669"/>
    <property type="project" value="TreeGrafter"/>
</dbReference>
<gene>
    <name evidence="17" type="ORF">B0T10DRAFT_488802</name>
</gene>
<dbReference type="FunFam" id="1.10.510.10:FF:000059">
    <property type="entry name" value="Casein kinase II subunit alpha"/>
    <property type="match status" value="1"/>
</dbReference>
<dbReference type="SUPFAM" id="SSF56112">
    <property type="entry name" value="Protein kinase-like (PK-like)"/>
    <property type="match status" value="1"/>
</dbReference>
<dbReference type="GO" id="GO:0004713">
    <property type="term" value="F:protein tyrosine kinase activity"/>
    <property type="evidence" value="ECO:0007669"/>
    <property type="project" value="InterPro"/>
</dbReference>
<dbReference type="InterPro" id="IPR045216">
    <property type="entry name" value="CK2_alpha"/>
</dbReference>
<dbReference type="Proteomes" id="UP000777438">
    <property type="component" value="Unassembled WGS sequence"/>
</dbReference>
<dbReference type="CDD" id="cd14132">
    <property type="entry name" value="STKc_CK2_alpha"/>
    <property type="match status" value="1"/>
</dbReference>
<comment type="catalytic activity">
    <reaction evidence="13">
        <text>L-threonyl-[protein] + ATP = O-phospho-L-threonyl-[protein] + ADP + H(+)</text>
        <dbReference type="Rhea" id="RHEA:46608"/>
        <dbReference type="Rhea" id="RHEA-COMP:11060"/>
        <dbReference type="Rhea" id="RHEA-COMP:11605"/>
        <dbReference type="ChEBI" id="CHEBI:15378"/>
        <dbReference type="ChEBI" id="CHEBI:30013"/>
        <dbReference type="ChEBI" id="CHEBI:30616"/>
        <dbReference type="ChEBI" id="CHEBI:61977"/>
        <dbReference type="ChEBI" id="CHEBI:456216"/>
        <dbReference type="EC" id="2.7.11.1"/>
    </reaction>
</comment>
<dbReference type="GO" id="GO:0006974">
    <property type="term" value="P:DNA damage response"/>
    <property type="evidence" value="ECO:0007669"/>
    <property type="project" value="TreeGrafter"/>
</dbReference>
<comment type="function">
    <text evidence="1">Component of the EKC/KEOPS complex that is required for the formation of a threonylcarbamoyl group on adenosine at position 37 (t(6)A37) in tRNAs that read codons beginning with adenine. The complex is probably involved in the transfer of the threonylcarbamoyl moiety of threonylcarbamoyl-AMP (TC-AMP) to the N6 group of A37. BUD32 has ATPase activity in the context of the EKC/KEOPS complex and likely plays a supporting role to the catalytic subunit KAE1. The EKC/KEOPS complex also promotes both telomere uncapping and telomere elongation. The complex is required for efficient recruitment of transcriptional coactivators.</text>
</comment>
<dbReference type="GO" id="GO:0051726">
    <property type="term" value="P:regulation of cell cycle"/>
    <property type="evidence" value="ECO:0007669"/>
    <property type="project" value="TreeGrafter"/>
</dbReference>
<sequence>MTSNSEAEMPHLDQDNYEISRQIGKGKYALVFEAMDVLHRRQCALKVFKPEKKQKRIEREVQILKHLAGGPNIISLFDVVEEVEGIKKGLALELVDHTDFRTLFPRFGDDDIRYYMRELLKALQFCHGQGVMHRDVRPHNVVIDHQAKKLRLIGWGSAAFYTPGTEYSVRISLWKAPELLLDYQAYDCSLDMWAFGAMFASMIFRKEPFFHGTSRSDQLVKISRVLGTEKLFEYVEKYGIELDREDAQALEHVPRREWTSFVREENVRTANAEAVDFLDRVVRFDHQDRLTADEALNHPYFCVREVVEGSEEMINE</sequence>
<evidence type="ECO:0000256" key="7">
    <source>
        <dbReference type="ARBA" id="ARBA00022679"/>
    </source>
</evidence>
<accession>A0A9P8W4A2</accession>
<evidence type="ECO:0000256" key="9">
    <source>
        <dbReference type="ARBA" id="ARBA00022777"/>
    </source>
</evidence>
<protein>
    <recommendedName>
        <fullName evidence="5">EKC/KEOPS complex subunit BUD32</fullName>
        <ecNumber evidence="3">2.7.11.1</ecNumber>
    </recommendedName>
    <alternativeName>
        <fullName evidence="11 12">Atypical Serine/threonine protein kinase BUD32</fullName>
    </alternativeName>
    <alternativeName>
        <fullName evidence="4">EKC/KEOPS complex subunit bud32</fullName>
    </alternativeName>
</protein>
<keyword evidence="10 15" id="KW-0067">ATP-binding</keyword>
<comment type="subunit">
    <text evidence="2">Component of the EKC/KEOPS complex composed of at least BUD32, CGI121, GON7, KAE1 and PCC1; the whole complex dimerizes.</text>
</comment>
<dbReference type="Pfam" id="PF00069">
    <property type="entry name" value="Pkinase"/>
    <property type="match status" value="1"/>
</dbReference>
<dbReference type="PROSITE" id="PS50011">
    <property type="entry name" value="PROTEIN_KINASE_DOM"/>
    <property type="match status" value="1"/>
</dbReference>
<dbReference type="InterPro" id="IPR000719">
    <property type="entry name" value="Prot_kinase_dom"/>
</dbReference>
<evidence type="ECO:0000256" key="10">
    <source>
        <dbReference type="ARBA" id="ARBA00022840"/>
    </source>
</evidence>
<dbReference type="PANTHER" id="PTHR24054:SF0">
    <property type="entry name" value="CASEIN KINASE II SUBUNIT ALPHA"/>
    <property type="match status" value="1"/>
</dbReference>
<proteinExistence type="predicted"/>
<evidence type="ECO:0000256" key="5">
    <source>
        <dbReference type="ARBA" id="ARBA00019973"/>
    </source>
</evidence>
<dbReference type="SMART" id="SM00219">
    <property type="entry name" value="TyrKc"/>
    <property type="match status" value="1"/>
</dbReference>
<comment type="catalytic activity">
    <reaction evidence="14">
        <text>L-seryl-[protein] + ATP = O-phospho-L-seryl-[protein] + ADP + H(+)</text>
        <dbReference type="Rhea" id="RHEA:17989"/>
        <dbReference type="Rhea" id="RHEA-COMP:9863"/>
        <dbReference type="Rhea" id="RHEA-COMP:11604"/>
        <dbReference type="ChEBI" id="CHEBI:15378"/>
        <dbReference type="ChEBI" id="CHEBI:29999"/>
        <dbReference type="ChEBI" id="CHEBI:30616"/>
        <dbReference type="ChEBI" id="CHEBI:83421"/>
        <dbReference type="ChEBI" id="CHEBI:456216"/>
        <dbReference type="EC" id="2.7.11.1"/>
    </reaction>
</comment>
<evidence type="ECO:0000256" key="6">
    <source>
        <dbReference type="ARBA" id="ARBA00022527"/>
    </source>
</evidence>
<evidence type="ECO:0000256" key="1">
    <source>
        <dbReference type="ARBA" id="ARBA00003747"/>
    </source>
</evidence>
<evidence type="ECO:0000256" key="12">
    <source>
        <dbReference type="ARBA" id="ARBA00033194"/>
    </source>
</evidence>
<dbReference type="InterPro" id="IPR008266">
    <property type="entry name" value="Tyr_kinase_AS"/>
</dbReference>
<dbReference type="GO" id="GO:0006356">
    <property type="term" value="P:regulation of transcription by RNA polymerase I"/>
    <property type="evidence" value="ECO:0007669"/>
    <property type="project" value="TreeGrafter"/>
</dbReference>
<dbReference type="InterPro" id="IPR020635">
    <property type="entry name" value="Tyr_kinase_cat_dom"/>
</dbReference>
<feature type="binding site" evidence="15">
    <location>
        <position position="46"/>
    </location>
    <ligand>
        <name>ATP</name>
        <dbReference type="ChEBI" id="CHEBI:30616"/>
    </ligand>
</feature>
<dbReference type="GO" id="GO:0005829">
    <property type="term" value="C:cytosol"/>
    <property type="evidence" value="ECO:0007669"/>
    <property type="project" value="TreeGrafter"/>
</dbReference>
<dbReference type="GO" id="GO:0005524">
    <property type="term" value="F:ATP binding"/>
    <property type="evidence" value="ECO:0007669"/>
    <property type="project" value="UniProtKB-UniRule"/>
</dbReference>
<evidence type="ECO:0000256" key="11">
    <source>
        <dbReference type="ARBA" id="ARBA00030980"/>
    </source>
</evidence>
<dbReference type="EMBL" id="JAGPYM010000012">
    <property type="protein sequence ID" value="KAH6888715.1"/>
    <property type="molecule type" value="Genomic_DNA"/>
</dbReference>